<dbReference type="EMBL" id="JAKOOW010000001">
    <property type="protein sequence ID" value="MCG6503015.1"/>
    <property type="molecule type" value="Genomic_DNA"/>
</dbReference>
<dbReference type="SUPFAM" id="SSF55729">
    <property type="entry name" value="Acyl-CoA N-acyltransferases (Nat)"/>
    <property type="match status" value="1"/>
</dbReference>
<feature type="domain" description="N-acetyltransferase" evidence="1">
    <location>
        <begin position="13"/>
        <end position="149"/>
    </location>
</feature>
<comment type="caution">
    <text evidence="2">The sequence shown here is derived from an EMBL/GenBank/DDBJ whole genome shotgun (WGS) entry which is preliminary data.</text>
</comment>
<dbReference type="Proteomes" id="UP001298424">
    <property type="component" value="Unassembled WGS sequence"/>
</dbReference>
<reference evidence="2 3" key="1">
    <citation type="submission" date="2022-02" db="EMBL/GenBank/DDBJ databases">
        <title>Genome sequence data of Kingella unionensis sp. nov. strain CICC 24913 (CCUG 75125).</title>
        <authorList>
            <person name="Xiao M."/>
        </authorList>
    </citation>
    <scope>NUCLEOTIDE SEQUENCE [LARGE SCALE GENOMIC DNA]</scope>
    <source>
        <strain evidence="2 3">CICC 24913</strain>
    </source>
</reference>
<gene>
    <name evidence="2" type="ORF">MB824_00640</name>
</gene>
<proteinExistence type="predicted"/>
<sequence>MTNFPTILPARTVFLRLVEINDAAFICGLRNKKKLNLFLSKSENSIESQLEWLEQYKYREAQNQEFYFIISRKDNNQPIGTIRIYDFQKPSSFCWGSWILNENKTASSALESALLIYNIGFDYLNFEQSHFDVRKNNVKVNSFHIKMGAVKTREDNLNIYYKLSKESHLKNKEKYRNFLLGDSK</sequence>
<evidence type="ECO:0000313" key="3">
    <source>
        <dbReference type="Proteomes" id="UP001298424"/>
    </source>
</evidence>
<dbReference type="InterPro" id="IPR000182">
    <property type="entry name" value="GNAT_dom"/>
</dbReference>
<dbReference type="Gene3D" id="3.40.630.30">
    <property type="match status" value="1"/>
</dbReference>
<accession>A0ABS9NK21</accession>
<evidence type="ECO:0000259" key="1">
    <source>
        <dbReference type="Pfam" id="PF13302"/>
    </source>
</evidence>
<organism evidence="2 3">
    <name type="scientific">Kingella pumchi</name>
    <dbReference type="NCBI Taxonomy" id="2779506"/>
    <lineage>
        <taxon>Bacteria</taxon>
        <taxon>Pseudomonadati</taxon>
        <taxon>Pseudomonadota</taxon>
        <taxon>Betaproteobacteria</taxon>
        <taxon>Neisseriales</taxon>
        <taxon>Neisseriaceae</taxon>
        <taxon>Kingella</taxon>
    </lineage>
</organism>
<dbReference type="InterPro" id="IPR016181">
    <property type="entry name" value="Acyl_CoA_acyltransferase"/>
</dbReference>
<keyword evidence="3" id="KW-1185">Reference proteome</keyword>
<dbReference type="RefSeq" id="WP_238744936.1">
    <property type="nucleotide sequence ID" value="NZ_JAKOOW010000001.1"/>
</dbReference>
<evidence type="ECO:0000313" key="2">
    <source>
        <dbReference type="EMBL" id="MCG6503015.1"/>
    </source>
</evidence>
<protein>
    <submittedName>
        <fullName evidence="2">GNAT family N-acetyltransferase</fullName>
    </submittedName>
</protein>
<name>A0ABS9NK21_9NEIS</name>
<dbReference type="Pfam" id="PF13302">
    <property type="entry name" value="Acetyltransf_3"/>
    <property type="match status" value="1"/>
</dbReference>